<evidence type="ECO:0000256" key="9">
    <source>
        <dbReference type="ARBA" id="ARBA00038341"/>
    </source>
</evidence>
<dbReference type="Pfam" id="PF23259">
    <property type="entry name" value="CHX17_C"/>
    <property type="match status" value="1"/>
</dbReference>
<evidence type="ECO:0000259" key="11">
    <source>
        <dbReference type="Pfam" id="PF00999"/>
    </source>
</evidence>
<feature type="transmembrane region" description="Helical" evidence="10">
    <location>
        <begin position="208"/>
        <end position="227"/>
    </location>
</feature>
<evidence type="ECO:0000256" key="10">
    <source>
        <dbReference type="SAM" id="Phobius"/>
    </source>
</evidence>
<feature type="transmembrane region" description="Helical" evidence="10">
    <location>
        <begin position="70"/>
        <end position="89"/>
    </location>
</feature>
<feature type="transmembrane region" description="Helical" evidence="10">
    <location>
        <begin position="357"/>
        <end position="379"/>
    </location>
</feature>
<name>A0ABR2BCN7_9ROSI</name>
<dbReference type="InterPro" id="IPR057290">
    <property type="entry name" value="CHX17_C"/>
</dbReference>
<dbReference type="PANTHER" id="PTHR32468:SF17">
    <property type="entry name" value="CATION_H(+) ANTIPORTER 4"/>
    <property type="match status" value="1"/>
</dbReference>
<keyword evidence="4 10" id="KW-0812">Transmembrane</keyword>
<reference evidence="14 15" key="1">
    <citation type="journal article" date="2024" name="G3 (Bethesda)">
        <title>Genome assembly of Hibiscus sabdariffa L. provides insights into metabolisms of medicinal natural products.</title>
        <authorList>
            <person name="Kim T."/>
        </authorList>
    </citation>
    <scope>NUCLEOTIDE SEQUENCE [LARGE SCALE GENOMIC DNA]</scope>
    <source>
        <strain evidence="14">TK-2024</strain>
        <tissue evidence="14">Old leaves</tissue>
    </source>
</reference>
<feature type="transmembrane region" description="Helical" evidence="10">
    <location>
        <begin position="278"/>
        <end position="298"/>
    </location>
</feature>
<dbReference type="EMBL" id="JBBPBM010000134">
    <property type="protein sequence ID" value="KAK8504886.1"/>
    <property type="molecule type" value="Genomic_DNA"/>
</dbReference>
<evidence type="ECO:0000256" key="8">
    <source>
        <dbReference type="ARBA" id="ARBA00023136"/>
    </source>
</evidence>
<dbReference type="Gene3D" id="1.20.1530.20">
    <property type="match status" value="1"/>
</dbReference>
<feature type="transmembrane region" description="Helical" evidence="10">
    <location>
        <begin position="391"/>
        <end position="408"/>
    </location>
</feature>
<dbReference type="InterPro" id="IPR050794">
    <property type="entry name" value="CPA2_transporter"/>
</dbReference>
<dbReference type="Pfam" id="PF00999">
    <property type="entry name" value="Na_H_Exchanger"/>
    <property type="match status" value="1"/>
</dbReference>
<dbReference type="InterPro" id="IPR038770">
    <property type="entry name" value="Na+/solute_symporter_sf"/>
</dbReference>
<keyword evidence="2" id="KW-0813">Transport</keyword>
<evidence type="ECO:0000313" key="14">
    <source>
        <dbReference type="EMBL" id="KAK8504886.1"/>
    </source>
</evidence>
<keyword evidence="15" id="KW-1185">Reference proteome</keyword>
<feature type="domain" description="Cation/H(+) antiporter central" evidence="12">
    <location>
        <begin position="499"/>
        <end position="619"/>
    </location>
</feature>
<protein>
    <recommendedName>
        <fullName evidence="16">Cation/H+ exchanger domain-containing protein</fullName>
    </recommendedName>
</protein>
<evidence type="ECO:0000259" key="12">
    <source>
        <dbReference type="Pfam" id="PF23256"/>
    </source>
</evidence>
<evidence type="ECO:0000256" key="2">
    <source>
        <dbReference type="ARBA" id="ARBA00022448"/>
    </source>
</evidence>
<evidence type="ECO:0000256" key="5">
    <source>
        <dbReference type="ARBA" id="ARBA00022958"/>
    </source>
</evidence>
<comment type="similarity">
    <text evidence="9">Belongs to the monovalent cation:proton antiporter 2 (CPA2) transporter (TC 2.A.37) family. CHX (TC 2.A.37.4) subfamily.</text>
</comment>
<evidence type="ECO:0000256" key="4">
    <source>
        <dbReference type="ARBA" id="ARBA00022692"/>
    </source>
</evidence>
<dbReference type="Pfam" id="PF23256">
    <property type="entry name" value="CHX17_2nd"/>
    <property type="match status" value="1"/>
</dbReference>
<sequence length="785" mass="87189">MDKALAPPRPHENGTVEVCIPLPPRINSAGIWENPASPSVILTYSLPLLELQLLLTFLVSQLVYAILRPLGITLFASQMFAGLVTGPGLLGRTDIFRSIFITTETGIQIVDTAAGFGFFMFLFLMGVKMDMNMAFKTTKRAVLIGIVSLFVPFVAAVIIQEAYKMPNISNQMKMERIVATITESVTYFAVVSCLLSELKIINTELGRLALSAAVVNDLTSLLLFQVFSIARHWTVSPSIALGHAGGACIFTFLLFFVFRPWMFWIIRTTPEGSPIEDVYIVIIMMLALGSSMFTYVIGRTPLLGVFIFGLAVPDGPPLGSALVDKFECFSNGMFLAIYVSTATMRVHPEMVLADSTIVQFTCVFLTFMFVVKLVSCFLISRWTMMPARDSLAFALIMSSKGIVELAYFTSFKENEVVSDATFSVLTLGALLNATTIPILVKFLYDPVSRKPTGYDQRNIMHLKPDSELRILACIHEPEHVPALIDLLDITCPTEDSPNVVYALHLIELVGRDTPVFIAHQKNRNRVASSFQYVVDFNQYEQNNWGSVTVNAFTAISPYKLMHEDVCTLALDKQTSLILLPFHKKWSIDGSIEIENSAIRNLNCTVLNHAPCSAGILVDRRRKLLMPSTSAYSVGMIFLGGKDDREALTLAKRIARDPRVKLTVIHLTDHESDQDSGDVMDWDSMLDAETLRDVKQNEDSDDCAITYQVEVSNHGIQTSKIVRTIADDYDLIIVGRRHGLDSVQTMGLSDWSEFPELGVIGDLLASPDLDSRISILVVQQQDYVNY</sequence>
<dbReference type="InterPro" id="IPR006153">
    <property type="entry name" value="Cation/H_exchanger_TM"/>
</dbReference>
<evidence type="ECO:0000259" key="13">
    <source>
        <dbReference type="Pfam" id="PF23259"/>
    </source>
</evidence>
<evidence type="ECO:0000256" key="1">
    <source>
        <dbReference type="ARBA" id="ARBA00004141"/>
    </source>
</evidence>
<proteinExistence type="inferred from homology"/>
<feature type="domain" description="Cation/H+ exchanger transmembrane" evidence="11">
    <location>
        <begin position="61"/>
        <end position="439"/>
    </location>
</feature>
<keyword evidence="5" id="KW-0630">Potassium</keyword>
<feature type="transmembrane region" description="Helical" evidence="10">
    <location>
        <begin position="41"/>
        <end position="63"/>
    </location>
</feature>
<feature type="transmembrane region" description="Helical" evidence="10">
    <location>
        <begin position="179"/>
        <end position="196"/>
    </location>
</feature>
<keyword evidence="3" id="KW-0633">Potassium transport</keyword>
<dbReference type="InterPro" id="IPR057291">
    <property type="entry name" value="CHX17_2nd"/>
</dbReference>
<keyword evidence="6 10" id="KW-1133">Transmembrane helix</keyword>
<gene>
    <name evidence="14" type="ORF">V6N12_033137</name>
</gene>
<organism evidence="14 15">
    <name type="scientific">Hibiscus sabdariffa</name>
    <name type="common">roselle</name>
    <dbReference type="NCBI Taxonomy" id="183260"/>
    <lineage>
        <taxon>Eukaryota</taxon>
        <taxon>Viridiplantae</taxon>
        <taxon>Streptophyta</taxon>
        <taxon>Embryophyta</taxon>
        <taxon>Tracheophyta</taxon>
        <taxon>Spermatophyta</taxon>
        <taxon>Magnoliopsida</taxon>
        <taxon>eudicotyledons</taxon>
        <taxon>Gunneridae</taxon>
        <taxon>Pentapetalae</taxon>
        <taxon>rosids</taxon>
        <taxon>malvids</taxon>
        <taxon>Malvales</taxon>
        <taxon>Malvaceae</taxon>
        <taxon>Malvoideae</taxon>
        <taxon>Hibiscus</taxon>
    </lineage>
</organism>
<dbReference type="Gene3D" id="3.40.50.12370">
    <property type="match status" value="1"/>
</dbReference>
<feature type="transmembrane region" description="Helical" evidence="10">
    <location>
        <begin position="141"/>
        <end position="159"/>
    </location>
</feature>
<feature type="transmembrane region" description="Helical" evidence="10">
    <location>
        <begin position="109"/>
        <end position="129"/>
    </location>
</feature>
<evidence type="ECO:0000313" key="15">
    <source>
        <dbReference type="Proteomes" id="UP001472677"/>
    </source>
</evidence>
<comment type="subcellular location">
    <subcellularLocation>
        <location evidence="1">Membrane</location>
        <topology evidence="1">Multi-pass membrane protein</topology>
    </subcellularLocation>
</comment>
<feature type="domain" description="Cation/H(+) antiporter C-terminal" evidence="13">
    <location>
        <begin position="631"/>
        <end position="780"/>
    </location>
</feature>
<feature type="transmembrane region" description="Helical" evidence="10">
    <location>
        <begin position="239"/>
        <end position="258"/>
    </location>
</feature>
<comment type="caution">
    <text evidence="14">The sequence shown here is derived from an EMBL/GenBank/DDBJ whole genome shotgun (WGS) entry which is preliminary data.</text>
</comment>
<evidence type="ECO:0000256" key="3">
    <source>
        <dbReference type="ARBA" id="ARBA00022538"/>
    </source>
</evidence>
<feature type="transmembrane region" description="Helical" evidence="10">
    <location>
        <begin position="420"/>
        <end position="440"/>
    </location>
</feature>
<evidence type="ECO:0000256" key="6">
    <source>
        <dbReference type="ARBA" id="ARBA00022989"/>
    </source>
</evidence>
<dbReference type="Proteomes" id="UP001472677">
    <property type="component" value="Unassembled WGS sequence"/>
</dbReference>
<evidence type="ECO:0008006" key="16">
    <source>
        <dbReference type="Google" id="ProtNLM"/>
    </source>
</evidence>
<keyword evidence="8 10" id="KW-0472">Membrane</keyword>
<dbReference type="PANTHER" id="PTHR32468">
    <property type="entry name" value="CATION/H + ANTIPORTER"/>
    <property type="match status" value="1"/>
</dbReference>
<keyword evidence="7" id="KW-0406">Ion transport</keyword>
<evidence type="ECO:0000256" key="7">
    <source>
        <dbReference type="ARBA" id="ARBA00023065"/>
    </source>
</evidence>
<accession>A0ABR2BCN7</accession>